<dbReference type="AlphaFoldDB" id="A0A444YDF2"/>
<evidence type="ECO:0000313" key="2">
    <source>
        <dbReference type="Proteomes" id="UP000289738"/>
    </source>
</evidence>
<dbReference type="EMBL" id="SDMP01000017">
    <property type="protein sequence ID" value="RYQ99952.1"/>
    <property type="molecule type" value="Genomic_DNA"/>
</dbReference>
<reference evidence="1 2" key="1">
    <citation type="submission" date="2019-01" db="EMBL/GenBank/DDBJ databases">
        <title>Sequencing of cultivated peanut Arachis hypogaea provides insights into genome evolution and oil improvement.</title>
        <authorList>
            <person name="Chen X."/>
        </authorList>
    </citation>
    <scope>NUCLEOTIDE SEQUENCE [LARGE SCALE GENOMIC DNA]</scope>
    <source>
        <strain evidence="2">cv. Fuhuasheng</strain>
        <tissue evidence="1">Leaves</tissue>
    </source>
</reference>
<dbReference type="PANTHER" id="PTHR31286">
    <property type="entry name" value="GLYCINE-RICH CELL WALL STRUCTURAL PROTEIN 1.8-LIKE"/>
    <property type="match status" value="1"/>
</dbReference>
<organism evidence="1 2">
    <name type="scientific">Arachis hypogaea</name>
    <name type="common">Peanut</name>
    <dbReference type="NCBI Taxonomy" id="3818"/>
    <lineage>
        <taxon>Eukaryota</taxon>
        <taxon>Viridiplantae</taxon>
        <taxon>Streptophyta</taxon>
        <taxon>Embryophyta</taxon>
        <taxon>Tracheophyta</taxon>
        <taxon>Spermatophyta</taxon>
        <taxon>Magnoliopsida</taxon>
        <taxon>eudicotyledons</taxon>
        <taxon>Gunneridae</taxon>
        <taxon>Pentapetalae</taxon>
        <taxon>rosids</taxon>
        <taxon>fabids</taxon>
        <taxon>Fabales</taxon>
        <taxon>Fabaceae</taxon>
        <taxon>Papilionoideae</taxon>
        <taxon>50 kb inversion clade</taxon>
        <taxon>dalbergioids sensu lato</taxon>
        <taxon>Dalbergieae</taxon>
        <taxon>Pterocarpus clade</taxon>
        <taxon>Arachis</taxon>
    </lineage>
</organism>
<comment type="caution">
    <text evidence="1">The sequence shown here is derived from an EMBL/GenBank/DDBJ whole genome shotgun (WGS) entry which is preliminary data.</text>
</comment>
<dbReference type="InterPro" id="IPR040256">
    <property type="entry name" value="At4g02000-like"/>
</dbReference>
<dbReference type="PANTHER" id="PTHR31286:SF99">
    <property type="entry name" value="DUF4283 DOMAIN-CONTAINING PROTEIN"/>
    <property type="match status" value="1"/>
</dbReference>
<proteinExistence type="predicted"/>
<keyword evidence="2" id="KW-1185">Reference proteome</keyword>
<name>A0A444YDF2_ARAHY</name>
<dbReference type="Proteomes" id="UP000289738">
    <property type="component" value="Chromosome B07"/>
</dbReference>
<accession>A0A444YDF2</accession>
<gene>
    <name evidence="1" type="ORF">Ahy_B07g087981</name>
</gene>
<evidence type="ECO:0000313" key="1">
    <source>
        <dbReference type="EMBL" id="RYQ99952.1"/>
    </source>
</evidence>
<protein>
    <submittedName>
        <fullName evidence="1">Uncharacterized protein</fullName>
    </submittedName>
</protein>
<sequence>MMQTMAHCANCQSPKEKKELGRGTRLRKEDYNYALMEEPWMIPNLSIKLYNHRFLWQVRSTIGTMLKIDRGTSIHSCGKFARIYVELDLSKKFVLCISVLENVLNIETSTVIDLIYAWRRQKITMFRLKLMPGMVVTKEQHR</sequence>